<evidence type="ECO:0000256" key="1">
    <source>
        <dbReference type="SAM" id="MobiDB-lite"/>
    </source>
</evidence>
<dbReference type="Proteomes" id="UP000677244">
    <property type="component" value="Unassembled WGS sequence"/>
</dbReference>
<dbReference type="EMBL" id="JAGHKO010000004">
    <property type="protein sequence ID" value="MBO9202156.1"/>
    <property type="molecule type" value="Genomic_DNA"/>
</dbReference>
<protein>
    <submittedName>
        <fullName evidence="2">Pentapeptide repeat-containing protein</fullName>
    </submittedName>
</protein>
<accession>A0ABS3YW46</accession>
<dbReference type="SUPFAM" id="SSF141571">
    <property type="entry name" value="Pentapeptide repeat-like"/>
    <property type="match status" value="1"/>
</dbReference>
<keyword evidence="3" id="KW-1185">Reference proteome</keyword>
<dbReference type="InterPro" id="IPR051082">
    <property type="entry name" value="Pentapeptide-BTB/POZ_domain"/>
</dbReference>
<evidence type="ECO:0000313" key="3">
    <source>
        <dbReference type="Proteomes" id="UP000677244"/>
    </source>
</evidence>
<dbReference type="RefSeq" id="WP_209140206.1">
    <property type="nucleotide sequence ID" value="NZ_JAGHKO010000004.1"/>
</dbReference>
<dbReference type="Gene3D" id="2.160.20.80">
    <property type="entry name" value="E3 ubiquitin-protein ligase SopA"/>
    <property type="match status" value="1"/>
</dbReference>
<dbReference type="InterPro" id="IPR001646">
    <property type="entry name" value="5peptide_repeat"/>
</dbReference>
<comment type="caution">
    <text evidence="2">The sequence shown here is derived from an EMBL/GenBank/DDBJ whole genome shotgun (WGS) entry which is preliminary data.</text>
</comment>
<sequence length="720" mass="70022">MYLKRKISRCSNRAGGLSLNLLFIVLLLLTNAGYAQTNKNDCPFCYLKGKSFAGKDLTNANFNGAYLDSADFTNAKLDGANFSNASLIGAKFINAKAAVSAKGPVNFSLTNCLGANFSNTSFKNAVFYYANLSAANFTGADLTTARMGPELKVYNSAPAIFKGAKLGCAFIPFVYILDLKGAILPSCMVQPVAQAAKEPAFTIRDIKNPTDCAQTTLVTATRNSLGNRDSTRKNNPKEEVAAGDTLFVSNQGTDTSTCGAVGSPCKTIARAVANCGAGPCTIAVDYGEYTLNAPVSLNGITLVGGFYNGQPTAYQSALFAPPGGLPAIIATGGAVSLSNFILDGSIPAQKNLPSIVLQAQGNSTVTLLNTNINSFKGGMGDDGSGAGKGSDGGTGGNGSNGTGGTPGTSASCPGNAGGYGGNSGYFNKADCKYRWDKAACEQSIEVCWYNGGNGQPGSTGVSAPGSKAAAGVFYFCGSKKRPSITATGTNGTAGACGGSAYPAADTAGKFLNGQWVPATGGSGGVGGSGGGGGGGGCGGYCAYCGCFCGEETYNGTAGGGGGGGGCGALGGQGANMGGASFGVVLINATLVADNTVKITNGAGGDGGTGGAGNSGGAGGAGGNAQSGNNVCNNTGGQGGNGGAGGAGGASSGGAGGNGGPSVGVALVGTSTCSNNLVFYAGKSGNPGSGGAGGTPVTGATCSGVKGNGGILSTVANTRQY</sequence>
<name>A0ABS3YW46_9BACT</name>
<organism evidence="2 3">
    <name type="scientific">Niastella soli</name>
    <dbReference type="NCBI Taxonomy" id="2821487"/>
    <lineage>
        <taxon>Bacteria</taxon>
        <taxon>Pseudomonadati</taxon>
        <taxon>Bacteroidota</taxon>
        <taxon>Chitinophagia</taxon>
        <taxon>Chitinophagales</taxon>
        <taxon>Chitinophagaceae</taxon>
        <taxon>Niastella</taxon>
    </lineage>
</organism>
<feature type="region of interest" description="Disordered" evidence="1">
    <location>
        <begin position="379"/>
        <end position="406"/>
    </location>
</feature>
<dbReference type="Pfam" id="PF00805">
    <property type="entry name" value="Pentapeptide"/>
    <property type="match status" value="2"/>
</dbReference>
<dbReference type="PANTHER" id="PTHR14136">
    <property type="entry name" value="BTB_POZ DOMAIN-CONTAINING PROTEIN KCTD9"/>
    <property type="match status" value="1"/>
</dbReference>
<dbReference type="PANTHER" id="PTHR14136:SF17">
    <property type="entry name" value="BTB_POZ DOMAIN-CONTAINING PROTEIN KCTD9"/>
    <property type="match status" value="1"/>
</dbReference>
<gene>
    <name evidence="2" type="ORF">J7I42_17860</name>
</gene>
<reference evidence="2 3" key="1">
    <citation type="submission" date="2021-03" db="EMBL/GenBank/DDBJ databases">
        <title>Assistant Professor.</title>
        <authorList>
            <person name="Huq M.A."/>
        </authorList>
    </citation>
    <scope>NUCLEOTIDE SEQUENCE [LARGE SCALE GENOMIC DNA]</scope>
    <source>
        <strain evidence="2 3">MAH-29</strain>
    </source>
</reference>
<evidence type="ECO:0000313" key="2">
    <source>
        <dbReference type="EMBL" id="MBO9202156.1"/>
    </source>
</evidence>
<proteinExistence type="predicted"/>